<dbReference type="HOGENOM" id="CLU_1053946_0_0_1"/>
<feature type="compositionally biased region" description="Basic and acidic residues" evidence="1">
    <location>
        <begin position="59"/>
        <end position="73"/>
    </location>
</feature>
<keyword evidence="3" id="KW-1185">Reference proteome</keyword>
<gene>
    <name evidence="2" type="ORF">HYDPIDRAFT_31482</name>
</gene>
<proteinExistence type="predicted"/>
<feature type="compositionally biased region" description="Acidic residues" evidence="1">
    <location>
        <begin position="82"/>
        <end position="95"/>
    </location>
</feature>
<organism evidence="2 3">
    <name type="scientific">Hydnomerulius pinastri MD-312</name>
    <dbReference type="NCBI Taxonomy" id="994086"/>
    <lineage>
        <taxon>Eukaryota</taxon>
        <taxon>Fungi</taxon>
        <taxon>Dikarya</taxon>
        <taxon>Basidiomycota</taxon>
        <taxon>Agaricomycotina</taxon>
        <taxon>Agaricomycetes</taxon>
        <taxon>Agaricomycetidae</taxon>
        <taxon>Boletales</taxon>
        <taxon>Boletales incertae sedis</taxon>
        <taxon>Leucogyrophana</taxon>
    </lineage>
</organism>
<dbReference type="EMBL" id="KN839864">
    <property type="protein sequence ID" value="KIJ61181.1"/>
    <property type="molecule type" value="Genomic_DNA"/>
</dbReference>
<protein>
    <submittedName>
        <fullName evidence="2">Uncharacterized protein</fullName>
    </submittedName>
</protein>
<feature type="region of interest" description="Disordered" evidence="1">
    <location>
        <begin position="1"/>
        <end position="161"/>
    </location>
</feature>
<evidence type="ECO:0000313" key="3">
    <source>
        <dbReference type="Proteomes" id="UP000053820"/>
    </source>
</evidence>
<dbReference type="Proteomes" id="UP000053820">
    <property type="component" value="Unassembled WGS sequence"/>
</dbReference>
<evidence type="ECO:0000256" key="1">
    <source>
        <dbReference type="SAM" id="MobiDB-lite"/>
    </source>
</evidence>
<feature type="compositionally biased region" description="Polar residues" evidence="1">
    <location>
        <begin position="122"/>
        <end position="144"/>
    </location>
</feature>
<reference evidence="2 3" key="1">
    <citation type="submission" date="2014-04" db="EMBL/GenBank/DDBJ databases">
        <title>Evolutionary Origins and Diversification of the Mycorrhizal Mutualists.</title>
        <authorList>
            <consortium name="DOE Joint Genome Institute"/>
            <consortium name="Mycorrhizal Genomics Consortium"/>
            <person name="Kohler A."/>
            <person name="Kuo A."/>
            <person name="Nagy L.G."/>
            <person name="Floudas D."/>
            <person name="Copeland A."/>
            <person name="Barry K.W."/>
            <person name="Cichocki N."/>
            <person name="Veneault-Fourrey C."/>
            <person name="LaButti K."/>
            <person name="Lindquist E.A."/>
            <person name="Lipzen A."/>
            <person name="Lundell T."/>
            <person name="Morin E."/>
            <person name="Murat C."/>
            <person name="Riley R."/>
            <person name="Ohm R."/>
            <person name="Sun H."/>
            <person name="Tunlid A."/>
            <person name="Henrissat B."/>
            <person name="Grigoriev I.V."/>
            <person name="Hibbett D.S."/>
            <person name="Martin F."/>
        </authorList>
    </citation>
    <scope>NUCLEOTIDE SEQUENCE [LARGE SCALE GENOMIC DNA]</scope>
    <source>
        <strain evidence="2 3">MD-312</strain>
    </source>
</reference>
<sequence length="231" mass="24718">MSHEGDGHREKSKALITLADEDEGSDDHGYISSAKTKAKLASPPQSAKPLPGESNLSGDPRKKDIETAERDIMGRGPKGNENAEDSTLTDEETADNGDLPAKLAPPRKSLSPSKTKSRIPSHTKMTATQKISMSSAQGPSSGNPKENYPSELPPNKPSQKITQNLHACPSLHPEAAIAIEKALPPDILDWIKQSAVRHMGMSGGDDSELDLLDCLPRTSVSRPSSFVRAIL</sequence>
<name>A0A0C9WBH4_9AGAM</name>
<accession>A0A0C9WBH4</accession>
<evidence type="ECO:0000313" key="2">
    <source>
        <dbReference type="EMBL" id="KIJ61181.1"/>
    </source>
</evidence>
<dbReference type="AlphaFoldDB" id="A0A0C9WBH4"/>
<feature type="compositionally biased region" description="Basic and acidic residues" evidence="1">
    <location>
        <begin position="1"/>
        <end position="13"/>
    </location>
</feature>